<dbReference type="Gene3D" id="3.10.350.10">
    <property type="entry name" value="LysM domain"/>
    <property type="match status" value="2"/>
</dbReference>
<dbReference type="PANTHER" id="PTHR21666:SF270">
    <property type="entry name" value="MUREIN HYDROLASE ACTIVATOR ENVC"/>
    <property type="match status" value="1"/>
</dbReference>
<dbReference type="SMART" id="SM00257">
    <property type="entry name" value="LysM"/>
    <property type="match status" value="2"/>
</dbReference>
<feature type="domain" description="LysM" evidence="2">
    <location>
        <begin position="187"/>
        <end position="231"/>
    </location>
</feature>
<protein>
    <submittedName>
        <fullName evidence="3">Peptidase M23 family protein</fullName>
    </submittedName>
</protein>
<dbReference type="InterPro" id="IPR016047">
    <property type="entry name" value="M23ase_b-sheet_dom"/>
</dbReference>
<feature type="transmembrane region" description="Helical" evidence="1">
    <location>
        <begin position="48"/>
        <end position="69"/>
    </location>
</feature>
<accession>A0A0G0GXJ4</accession>
<organism evidence="3 4">
    <name type="scientific">Candidatus Nomurabacteria bacterium GW2011_GWB1_37_5</name>
    <dbReference type="NCBI Taxonomy" id="1618742"/>
    <lineage>
        <taxon>Bacteria</taxon>
        <taxon>Candidatus Nomuraibacteriota</taxon>
    </lineage>
</organism>
<dbReference type="InterPro" id="IPR050570">
    <property type="entry name" value="Cell_wall_metabolism_enzyme"/>
</dbReference>
<dbReference type="InterPro" id="IPR018392">
    <property type="entry name" value="LysM"/>
</dbReference>
<evidence type="ECO:0000313" key="4">
    <source>
        <dbReference type="Proteomes" id="UP000033876"/>
    </source>
</evidence>
<dbReference type="EMBL" id="LBTF01000007">
    <property type="protein sequence ID" value="KKQ35693.1"/>
    <property type="molecule type" value="Genomic_DNA"/>
</dbReference>
<evidence type="ECO:0000259" key="2">
    <source>
        <dbReference type="PROSITE" id="PS51782"/>
    </source>
</evidence>
<keyword evidence="1" id="KW-0812">Transmembrane</keyword>
<dbReference type="PANTHER" id="PTHR21666">
    <property type="entry name" value="PEPTIDASE-RELATED"/>
    <property type="match status" value="1"/>
</dbReference>
<dbReference type="InterPro" id="IPR036779">
    <property type="entry name" value="LysM_dom_sf"/>
</dbReference>
<dbReference type="SUPFAM" id="SSF51261">
    <property type="entry name" value="Duplicated hybrid motif"/>
    <property type="match status" value="1"/>
</dbReference>
<feature type="domain" description="LysM" evidence="2">
    <location>
        <begin position="137"/>
        <end position="181"/>
    </location>
</feature>
<sequence>MQENTAFPQIILNLPSIKDPNHSFSKFLLRKSVSQVKRLIFLKTKASWASFLVLAIFFVSNFPVLAIALTNDGQQAPQNSQNVELLQASAIIPVVSSLGTGGGDISVDSGALMPEIGPSGTIADLGNAEIYDSGDISLYVVREGDTLSGIAKMYDISANTILWANGLKKGAALTKGQTLIVLPVPGVLHKVVKGDTLKSIAQKYKGDVDDIASFNGIDSDTILTIGNEIIIPDGEMTVQSSSSITRTKKGERVYGTNAPSYGGYYIRPIGGGRKSQGLHGYNGIDLAAPTGTPIMASAAGTVISVRGGWGGGYGNHVILAHDNGTKTLYAHNSKNLVSVGQHVAQGEVIALLGSTGKSTGPHVHFEIRGAKNPF</sequence>
<dbReference type="Gene3D" id="2.70.70.10">
    <property type="entry name" value="Glucose Permease (Domain IIA)"/>
    <property type="match status" value="1"/>
</dbReference>
<comment type="caution">
    <text evidence="3">The sequence shown here is derived from an EMBL/GenBank/DDBJ whole genome shotgun (WGS) entry which is preliminary data.</text>
</comment>
<dbReference type="CDD" id="cd12797">
    <property type="entry name" value="M23_peptidase"/>
    <property type="match status" value="1"/>
</dbReference>
<dbReference type="Proteomes" id="UP000033876">
    <property type="component" value="Unassembled WGS sequence"/>
</dbReference>
<evidence type="ECO:0000256" key="1">
    <source>
        <dbReference type="SAM" id="Phobius"/>
    </source>
</evidence>
<dbReference type="PROSITE" id="PS51782">
    <property type="entry name" value="LYSM"/>
    <property type="match status" value="2"/>
</dbReference>
<dbReference type="Pfam" id="PF01551">
    <property type="entry name" value="Peptidase_M23"/>
    <property type="match status" value="1"/>
</dbReference>
<dbReference type="AlphaFoldDB" id="A0A0G0GXJ4"/>
<dbReference type="GO" id="GO:0004222">
    <property type="term" value="F:metalloendopeptidase activity"/>
    <property type="evidence" value="ECO:0007669"/>
    <property type="project" value="TreeGrafter"/>
</dbReference>
<name>A0A0G0GXJ4_9BACT</name>
<gene>
    <name evidence="3" type="ORF">US50_C0007G0001</name>
</gene>
<keyword evidence="1" id="KW-0472">Membrane</keyword>
<evidence type="ECO:0000313" key="3">
    <source>
        <dbReference type="EMBL" id="KKQ35693.1"/>
    </source>
</evidence>
<reference evidence="3 4" key="1">
    <citation type="journal article" date="2015" name="Nature">
        <title>rRNA introns, odd ribosomes, and small enigmatic genomes across a large radiation of phyla.</title>
        <authorList>
            <person name="Brown C.T."/>
            <person name="Hug L.A."/>
            <person name="Thomas B.C."/>
            <person name="Sharon I."/>
            <person name="Castelle C.J."/>
            <person name="Singh A."/>
            <person name="Wilkins M.J."/>
            <person name="Williams K.H."/>
            <person name="Banfield J.F."/>
        </authorList>
    </citation>
    <scope>NUCLEOTIDE SEQUENCE [LARGE SCALE GENOMIC DNA]</scope>
</reference>
<dbReference type="InterPro" id="IPR011055">
    <property type="entry name" value="Dup_hybrid_motif"/>
</dbReference>
<proteinExistence type="predicted"/>
<keyword evidence="1" id="KW-1133">Transmembrane helix</keyword>
<dbReference type="Pfam" id="PF01476">
    <property type="entry name" value="LysM"/>
    <property type="match status" value="2"/>
</dbReference>
<dbReference type="SUPFAM" id="SSF54106">
    <property type="entry name" value="LysM domain"/>
    <property type="match status" value="1"/>
</dbReference>
<dbReference type="CDD" id="cd00118">
    <property type="entry name" value="LysM"/>
    <property type="match status" value="2"/>
</dbReference>